<dbReference type="PANTHER" id="PTHR33841">
    <property type="entry name" value="DNA METHYLTRANSFERASE YEEA-RELATED"/>
    <property type="match status" value="1"/>
</dbReference>
<dbReference type="InterPro" id="IPR002052">
    <property type="entry name" value="DNA_methylase_N6_adenine_CS"/>
</dbReference>
<organism evidence="7 8">
    <name type="scientific">Marinomonas aquimarina</name>
    <dbReference type="NCBI Taxonomy" id="295068"/>
    <lineage>
        <taxon>Bacteria</taxon>
        <taxon>Pseudomonadati</taxon>
        <taxon>Pseudomonadota</taxon>
        <taxon>Gammaproteobacteria</taxon>
        <taxon>Oceanospirillales</taxon>
        <taxon>Oceanospirillaceae</taxon>
        <taxon>Marinomonas</taxon>
    </lineage>
</organism>
<dbReference type="InterPro" id="IPR029063">
    <property type="entry name" value="SAM-dependent_MTases_sf"/>
</dbReference>
<dbReference type="Gene3D" id="3.40.50.150">
    <property type="entry name" value="Vaccinia Virus protein VP39"/>
    <property type="match status" value="1"/>
</dbReference>
<dbReference type="EMBL" id="FLOC01000004">
    <property type="protein sequence ID" value="SBS28041.1"/>
    <property type="molecule type" value="Genomic_DNA"/>
</dbReference>
<evidence type="ECO:0000256" key="1">
    <source>
        <dbReference type="ARBA" id="ARBA00011900"/>
    </source>
</evidence>
<name>A0A1A8T8Z1_9GAMM</name>
<evidence type="ECO:0000313" key="8">
    <source>
        <dbReference type="Proteomes" id="UP000092627"/>
    </source>
</evidence>
<accession>A0A1A8T8Z1</accession>
<dbReference type="GO" id="GO:0003676">
    <property type="term" value="F:nucleic acid binding"/>
    <property type="evidence" value="ECO:0007669"/>
    <property type="project" value="InterPro"/>
</dbReference>
<comment type="catalytic activity">
    <reaction evidence="5">
        <text>a 2'-deoxyadenosine in DNA + S-adenosyl-L-methionine = an N(6)-methyl-2'-deoxyadenosine in DNA + S-adenosyl-L-homocysteine + H(+)</text>
        <dbReference type="Rhea" id="RHEA:15197"/>
        <dbReference type="Rhea" id="RHEA-COMP:12418"/>
        <dbReference type="Rhea" id="RHEA-COMP:12419"/>
        <dbReference type="ChEBI" id="CHEBI:15378"/>
        <dbReference type="ChEBI" id="CHEBI:57856"/>
        <dbReference type="ChEBI" id="CHEBI:59789"/>
        <dbReference type="ChEBI" id="CHEBI:90615"/>
        <dbReference type="ChEBI" id="CHEBI:90616"/>
        <dbReference type="EC" id="2.1.1.72"/>
    </reaction>
</comment>
<dbReference type="PRINTS" id="PR00507">
    <property type="entry name" value="N12N6MTFRASE"/>
</dbReference>
<dbReference type="Pfam" id="PF07669">
    <property type="entry name" value="Eco57I"/>
    <property type="match status" value="1"/>
</dbReference>
<dbReference type="EC" id="2.1.1.72" evidence="1"/>
<dbReference type="InterPro" id="IPR011639">
    <property type="entry name" value="MethylTrfase_TaqI-like_dom"/>
</dbReference>
<proteinExistence type="predicted"/>
<evidence type="ECO:0000256" key="2">
    <source>
        <dbReference type="ARBA" id="ARBA00022603"/>
    </source>
</evidence>
<dbReference type="OrthoDB" id="9782445at2"/>
<keyword evidence="4" id="KW-0949">S-adenosyl-L-methionine</keyword>
<keyword evidence="3" id="KW-0808">Transferase</keyword>
<gene>
    <name evidence="7" type="ORF">MAQ5080_00986</name>
</gene>
<dbReference type="NCBIfam" id="NF033452">
    <property type="entry name" value="BREX_1_MTaseX"/>
    <property type="match status" value="1"/>
</dbReference>
<reference evidence="7 8" key="1">
    <citation type="submission" date="2016-06" db="EMBL/GenBank/DDBJ databases">
        <authorList>
            <person name="Kjaerup R.B."/>
            <person name="Dalgaard T.S."/>
            <person name="Juul-Madsen H.R."/>
        </authorList>
    </citation>
    <scope>NUCLEOTIDE SEQUENCE [LARGE SCALE GENOMIC DNA]</scope>
    <source>
        <strain evidence="7 8">CECT 5080</strain>
    </source>
</reference>
<dbReference type="InterPro" id="IPR050953">
    <property type="entry name" value="N4_N6_ade-DNA_methylase"/>
</dbReference>
<dbReference type="RefSeq" id="WP_067206350.1">
    <property type="nucleotide sequence ID" value="NZ_FLOC01000004.1"/>
</dbReference>
<evidence type="ECO:0000256" key="5">
    <source>
        <dbReference type="ARBA" id="ARBA00047942"/>
    </source>
</evidence>
<keyword evidence="2 7" id="KW-0489">Methyltransferase</keyword>
<dbReference type="InterPro" id="IPR047939">
    <property type="entry name" value="BREX_1_PglX"/>
</dbReference>
<evidence type="ECO:0000313" key="7">
    <source>
        <dbReference type="EMBL" id="SBS28041.1"/>
    </source>
</evidence>
<evidence type="ECO:0000256" key="3">
    <source>
        <dbReference type="ARBA" id="ARBA00022679"/>
    </source>
</evidence>
<dbReference type="GO" id="GO:0009007">
    <property type="term" value="F:site-specific DNA-methyltransferase (adenine-specific) activity"/>
    <property type="evidence" value="ECO:0007669"/>
    <property type="project" value="UniProtKB-EC"/>
</dbReference>
<feature type="domain" description="Type II methyltransferase M.TaqI-like" evidence="6">
    <location>
        <begin position="343"/>
        <end position="588"/>
    </location>
</feature>
<keyword evidence="8" id="KW-1185">Reference proteome</keyword>
<dbReference type="Proteomes" id="UP000092627">
    <property type="component" value="Unassembled WGS sequence"/>
</dbReference>
<evidence type="ECO:0000259" key="6">
    <source>
        <dbReference type="Pfam" id="PF07669"/>
    </source>
</evidence>
<evidence type="ECO:0000256" key="4">
    <source>
        <dbReference type="ARBA" id="ARBA00022691"/>
    </source>
</evidence>
<dbReference type="GO" id="GO:0032259">
    <property type="term" value="P:methylation"/>
    <property type="evidence" value="ECO:0007669"/>
    <property type="project" value="UniProtKB-KW"/>
</dbReference>
<protein>
    <recommendedName>
        <fullName evidence="1">site-specific DNA-methyltransferase (adenine-specific)</fullName>
        <ecNumber evidence="1">2.1.1.72</ecNumber>
    </recommendedName>
</protein>
<dbReference type="SUPFAM" id="SSF53335">
    <property type="entry name" value="S-adenosyl-L-methionine-dependent methyltransferases"/>
    <property type="match status" value="1"/>
</dbReference>
<dbReference type="PANTHER" id="PTHR33841:SF1">
    <property type="entry name" value="DNA METHYLTRANSFERASE A"/>
    <property type="match status" value="1"/>
</dbReference>
<dbReference type="AlphaFoldDB" id="A0A1A8T8Z1"/>
<sequence>MNTAKLKKYAPQARREFITAVSKQLNQLGIYSDKQISEVKQEGSVLLIEGKTFEPCVKTARERLVKKVQAMGYNQLVEQVAYTWFNRLCAVRYMEIHDYLGHGFRVLSHPDNPKGFEIIDHAQDATDELGLDRARIIELKLAGNKDEELYRELLLGQCHKLHEAMPFLFDALDDETELLLPDNLTRTDSILRGLVDGIPEEDWQQVEVIGWLYQFYISEKKDQVMGKVVKSEDIPAATQLFTPNWIVKYLVQNSVGRQWLQTYPDSAIKTQMEYYIEPAEQSDEVNQQLKAITPESIEPETIKVLDPACGSGHILIEAYNVLKAIYEERGFRSRDIPKMILENNLYGLDIDDRAAQLSGFALMMMARDDDKRIFTRNVRLNVLALQESNHIDLPTLWKALNLSGSWQSGTSQGLFSDDEQDLSSFNADNRYQLLKRTLARFTQAKTFGSLIDVPSDEYKQLKELLSTLVELQESGDSMQKPAAKQLIEFVHQALVLSTRYDAVIANPPYMGGKGMNAALKDFAKKHYPHSKSDLFAIFMERTFCFLKETGLNAQINMQSWMFLGSFEKLRRDLLSRHSIHSLLHIGYNSFPTLNSKIAQACAFVFDMGFFNEYRSTFIDLNSVDPSEDKDRVFRERNVDIEYYVEQMKLSFIPGAPIAFWISECEMRAFTTNNLNGELCTTSNGVQTGDNDRFVREWFEVDSRKIEQKWFPYNKGGPYQKWFGNGESLIDWEDNGKRVKSMSNSCYRGEEFYFEPCITWTDVTWRVSARYLPKGYISDAAGPCAYFKDDRYSKSAMGLFNTPLIEQWSNILNPTLHFQAGDFKKLPFPDRYVTQDTLNIIDELISITSEDLAEQEWHKNFKVNPLVERRTFNINNDYSKYLKHCQRRVERVKELEVENLKNAFLAYNIQDKDLPKIKESLITLQANPLHRFSVDVLSESVSDKFRSTICSELLSFSVGCMLGRFSLSKSGIVYSYSSNEGFTELVENGSFSQFTADEDGIIPLTDQEWFKDDATNRLREFVQVVWGEEHLQENLDFVAESLCLNAIKPKKSESALETIRRYLSTQFYKDHLKTYKKRPIYWLFSSGKQKAFECLVYLHRYNEGTLSRMRTEYVTPLLGKYDAYAEQLEKQIETADSTSEANRFKKELDALIKKQVELREFDDKLKHYADMCISLDLDDGVKVNYGKFGDLLADVKAITGSAPEVN</sequence>
<dbReference type="STRING" id="295068.MAQ5080_00986"/>
<dbReference type="GO" id="GO:0006304">
    <property type="term" value="P:DNA modification"/>
    <property type="evidence" value="ECO:0007669"/>
    <property type="project" value="InterPro"/>
</dbReference>
<dbReference type="PROSITE" id="PS00092">
    <property type="entry name" value="N6_MTASE"/>
    <property type="match status" value="1"/>
</dbReference>